<evidence type="ECO:0000259" key="9">
    <source>
        <dbReference type="SMART" id="SM00298"/>
    </source>
</evidence>
<feature type="region of interest" description="Disordered" evidence="8">
    <location>
        <begin position="88"/>
        <end position="129"/>
    </location>
</feature>
<dbReference type="GO" id="GO:0032221">
    <property type="term" value="C:Rpd3S complex"/>
    <property type="evidence" value="ECO:0007669"/>
    <property type="project" value="TreeGrafter"/>
</dbReference>
<comment type="similarity">
    <text evidence="2">Belongs to the MRG family.</text>
</comment>
<dbReference type="InterPro" id="IPR026541">
    <property type="entry name" value="MRG_dom"/>
</dbReference>
<dbReference type="GO" id="GO:0006338">
    <property type="term" value="P:chromatin remodeling"/>
    <property type="evidence" value="ECO:0007669"/>
    <property type="project" value="UniProtKB-ARBA"/>
</dbReference>
<keyword evidence="11" id="KW-1185">Reference proteome</keyword>
<dbReference type="SUPFAM" id="SSF54160">
    <property type="entry name" value="Chromo domain-like"/>
    <property type="match status" value="1"/>
</dbReference>
<dbReference type="OrthoDB" id="124855at2759"/>
<proteinExistence type="inferred from homology"/>
<keyword evidence="6" id="KW-0804">Transcription</keyword>
<evidence type="ECO:0000256" key="8">
    <source>
        <dbReference type="SAM" id="MobiDB-lite"/>
    </source>
</evidence>
<dbReference type="EMBL" id="MU128924">
    <property type="protein sequence ID" value="KAF9518540.1"/>
    <property type="molecule type" value="Genomic_DNA"/>
</dbReference>
<dbReference type="PANTHER" id="PTHR10880:SF15">
    <property type="entry name" value="MSL COMPLEX SUBUNIT 3"/>
    <property type="match status" value="1"/>
</dbReference>
<protein>
    <recommendedName>
        <fullName evidence="3">Chromatin modification-related protein EAF3</fullName>
    </recommendedName>
</protein>
<evidence type="ECO:0000256" key="2">
    <source>
        <dbReference type="ARBA" id="ARBA00009093"/>
    </source>
</evidence>
<dbReference type="InterPro" id="IPR008676">
    <property type="entry name" value="MRG"/>
</dbReference>
<feature type="compositionally biased region" description="Low complexity" evidence="8">
    <location>
        <begin position="90"/>
        <end position="102"/>
    </location>
</feature>
<dbReference type="Pfam" id="PF22732">
    <property type="entry name" value="MSL3_chromo-like"/>
    <property type="match status" value="1"/>
</dbReference>
<feature type="compositionally biased region" description="Basic and acidic residues" evidence="8">
    <location>
        <begin position="108"/>
        <end position="129"/>
    </location>
</feature>
<evidence type="ECO:0000256" key="6">
    <source>
        <dbReference type="ARBA" id="ARBA00023163"/>
    </source>
</evidence>
<dbReference type="SMART" id="SM00298">
    <property type="entry name" value="CHROMO"/>
    <property type="match status" value="1"/>
</dbReference>
<dbReference type="PROSITE" id="PS51640">
    <property type="entry name" value="MRG"/>
    <property type="match status" value="1"/>
</dbReference>
<evidence type="ECO:0000256" key="4">
    <source>
        <dbReference type="ARBA" id="ARBA00022853"/>
    </source>
</evidence>
<dbReference type="Gene3D" id="2.30.30.140">
    <property type="match status" value="1"/>
</dbReference>
<keyword evidence="7" id="KW-0539">Nucleus</keyword>
<dbReference type="Pfam" id="PF05712">
    <property type="entry name" value="MRG"/>
    <property type="match status" value="1"/>
</dbReference>
<sequence>MAVFGVNERTLCYHGPVIYEAKILKVELWDETNTKSGLPGYHYFVHYKGWKQTWDEWVPQERLLKYNDINLAKQKVINAESYAADKKAKAASSSGTHNSKSGGTSGGGRKDGRAHEGSRKRRRDDDDGVKKPELKLEIPDILKVILVDDWEAITKNNQLVTLPREPTVQQLLEEFKGYILALPNPPPQAVALLPTLIAGLRTYFDRSLGSTLLYRFERAQYAEMRKKYITGQHVAPGTEKEMSAIYGAEHLCRLLVKLPEMVSHTTMDDVSVALLKEYVTELMKWLVREKDRVFLQAYDFPSTHYQNIART</sequence>
<dbReference type="AlphaFoldDB" id="A0A9P6B6Q8"/>
<reference evidence="10" key="1">
    <citation type="journal article" date="2020" name="Nat. Commun.">
        <title>Large-scale genome sequencing of mycorrhizal fungi provides insights into the early evolution of symbiotic traits.</title>
        <authorList>
            <person name="Miyauchi S."/>
            <person name="Kiss E."/>
            <person name="Kuo A."/>
            <person name="Drula E."/>
            <person name="Kohler A."/>
            <person name="Sanchez-Garcia M."/>
            <person name="Morin E."/>
            <person name="Andreopoulos B."/>
            <person name="Barry K.W."/>
            <person name="Bonito G."/>
            <person name="Buee M."/>
            <person name="Carver A."/>
            <person name="Chen C."/>
            <person name="Cichocki N."/>
            <person name="Clum A."/>
            <person name="Culley D."/>
            <person name="Crous P.W."/>
            <person name="Fauchery L."/>
            <person name="Girlanda M."/>
            <person name="Hayes R.D."/>
            <person name="Keri Z."/>
            <person name="LaButti K."/>
            <person name="Lipzen A."/>
            <person name="Lombard V."/>
            <person name="Magnuson J."/>
            <person name="Maillard F."/>
            <person name="Murat C."/>
            <person name="Nolan M."/>
            <person name="Ohm R.A."/>
            <person name="Pangilinan J."/>
            <person name="Pereira M.F."/>
            <person name="Perotto S."/>
            <person name="Peter M."/>
            <person name="Pfister S."/>
            <person name="Riley R."/>
            <person name="Sitrit Y."/>
            <person name="Stielow J.B."/>
            <person name="Szollosi G."/>
            <person name="Zifcakova L."/>
            <person name="Stursova M."/>
            <person name="Spatafora J.W."/>
            <person name="Tedersoo L."/>
            <person name="Vaario L.M."/>
            <person name="Yamada A."/>
            <person name="Yan M."/>
            <person name="Wang P."/>
            <person name="Xu J."/>
            <person name="Bruns T."/>
            <person name="Baldrian P."/>
            <person name="Vilgalys R."/>
            <person name="Dunand C."/>
            <person name="Henrissat B."/>
            <person name="Grigoriev I.V."/>
            <person name="Hibbett D."/>
            <person name="Nagy L.G."/>
            <person name="Martin F.M."/>
        </authorList>
    </citation>
    <scope>NUCLEOTIDE SEQUENCE</scope>
    <source>
        <strain evidence="10">UP504</strain>
    </source>
</reference>
<dbReference type="GO" id="GO:0006355">
    <property type="term" value="P:regulation of DNA-templated transcription"/>
    <property type="evidence" value="ECO:0007669"/>
    <property type="project" value="InterPro"/>
</dbReference>
<evidence type="ECO:0000256" key="3">
    <source>
        <dbReference type="ARBA" id="ARBA00018505"/>
    </source>
</evidence>
<dbReference type="InterPro" id="IPR053820">
    <property type="entry name" value="MSL3_chromo-like"/>
</dbReference>
<dbReference type="CDD" id="cd18983">
    <property type="entry name" value="CBD_MSL3_like"/>
    <property type="match status" value="1"/>
</dbReference>
<dbReference type="InterPro" id="IPR038217">
    <property type="entry name" value="MRG_C_sf"/>
</dbReference>
<keyword evidence="5" id="KW-0805">Transcription regulation</keyword>
<gene>
    <name evidence="10" type="ORF">BS47DRAFT_1338228</name>
</gene>
<dbReference type="PIRSF" id="PIRSF038133">
    <property type="entry name" value="HAT_Nua4_EAF3/MRG15"/>
    <property type="match status" value="1"/>
</dbReference>
<comment type="subcellular location">
    <subcellularLocation>
        <location evidence="1">Nucleus</location>
    </subcellularLocation>
</comment>
<dbReference type="PANTHER" id="PTHR10880">
    <property type="entry name" value="MORTALITY FACTOR 4-LIKE PROTEIN"/>
    <property type="match status" value="1"/>
</dbReference>
<feature type="domain" description="Chromo" evidence="9">
    <location>
        <begin position="18"/>
        <end position="80"/>
    </location>
</feature>
<dbReference type="GO" id="GO:0035267">
    <property type="term" value="C:NuA4 histone acetyltransferase complex"/>
    <property type="evidence" value="ECO:0007669"/>
    <property type="project" value="TreeGrafter"/>
</dbReference>
<keyword evidence="4" id="KW-0156">Chromatin regulator</keyword>
<dbReference type="InterPro" id="IPR016197">
    <property type="entry name" value="Chromo-like_dom_sf"/>
</dbReference>
<evidence type="ECO:0000256" key="7">
    <source>
        <dbReference type="ARBA" id="ARBA00023242"/>
    </source>
</evidence>
<accession>A0A9P6B6Q8</accession>
<comment type="caution">
    <text evidence="10">The sequence shown here is derived from an EMBL/GenBank/DDBJ whole genome shotgun (WGS) entry which is preliminary data.</text>
</comment>
<evidence type="ECO:0000313" key="10">
    <source>
        <dbReference type="EMBL" id="KAF9518540.1"/>
    </source>
</evidence>
<name>A0A9P6B6Q8_9AGAM</name>
<dbReference type="InterPro" id="IPR000953">
    <property type="entry name" value="Chromo/chromo_shadow_dom"/>
</dbReference>
<evidence type="ECO:0000256" key="5">
    <source>
        <dbReference type="ARBA" id="ARBA00023015"/>
    </source>
</evidence>
<organism evidence="10 11">
    <name type="scientific">Hydnum rufescens UP504</name>
    <dbReference type="NCBI Taxonomy" id="1448309"/>
    <lineage>
        <taxon>Eukaryota</taxon>
        <taxon>Fungi</taxon>
        <taxon>Dikarya</taxon>
        <taxon>Basidiomycota</taxon>
        <taxon>Agaricomycotina</taxon>
        <taxon>Agaricomycetes</taxon>
        <taxon>Cantharellales</taxon>
        <taxon>Hydnaceae</taxon>
        <taxon>Hydnum</taxon>
    </lineage>
</organism>
<dbReference type="Proteomes" id="UP000886523">
    <property type="component" value="Unassembled WGS sequence"/>
</dbReference>
<evidence type="ECO:0000256" key="1">
    <source>
        <dbReference type="ARBA" id="ARBA00004123"/>
    </source>
</evidence>
<evidence type="ECO:0000313" key="11">
    <source>
        <dbReference type="Proteomes" id="UP000886523"/>
    </source>
</evidence>
<dbReference type="Gene3D" id="1.10.274.30">
    <property type="entry name" value="MRG domain"/>
    <property type="match status" value="1"/>
</dbReference>